<accession>A0A133UGF6</accession>
<evidence type="ECO:0000259" key="1">
    <source>
        <dbReference type="Pfam" id="PF01609"/>
    </source>
</evidence>
<evidence type="ECO:0000313" key="2">
    <source>
        <dbReference type="EMBL" id="KXA93323.1"/>
    </source>
</evidence>
<dbReference type="AlphaFoldDB" id="A0A133UGF6"/>
<dbReference type="PANTHER" id="PTHR34614:SF2">
    <property type="entry name" value="TRANSPOSASE IS4-LIKE DOMAIN-CONTAINING PROTEIN"/>
    <property type="match status" value="1"/>
</dbReference>
<comment type="caution">
    <text evidence="2">The sequence shown here is derived from an EMBL/GenBank/DDBJ whole genome shotgun (WGS) entry which is preliminary data.</text>
</comment>
<keyword evidence="3" id="KW-1185">Reference proteome</keyword>
<proteinExistence type="predicted"/>
<dbReference type="GO" id="GO:0004803">
    <property type="term" value="F:transposase activity"/>
    <property type="evidence" value="ECO:0007669"/>
    <property type="project" value="InterPro"/>
</dbReference>
<protein>
    <recommendedName>
        <fullName evidence="1">Transposase IS4-like domain-containing protein</fullName>
    </recommendedName>
</protein>
<dbReference type="GO" id="GO:0006313">
    <property type="term" value="P:DNA transposition"/>
    <property type="evidence" value="ECO:0007669"/>
    <property type="project" value="InterPro"/>
</dbReference>
<feature type="non-terminal residue" evidence="2">
    <location>
        <position position="361"/>
    </location>
</feature>
<dbReference type="Proteomes" id="UP000070284">
    <property type="component" value="Unassembled WGS sequence"/>
</dbReference>
<reference evidence="2 3" key="1">
    <citation type="journal article" date="2016" name="Sci. Rep.">
        <title>Metabolic traits of an uncultured archaeal lineage -MSBL1- from brine pools of the Red Sea.</title>
        <authorList>
            <person name="Mwirichia R."/>
            <person name="Alam I."/>
            <person name="Rashid M."/>
            <person name="Vinu M."/>
            <person name="Ba-Alawi W."/>
            <person name="Anthony Kamau A."/>
            <person name="Kamanda Ngugi D."/>
            <person name="Goker M."/>
            <person name="Klenk H.P."/>
            <person name="Bajic V."/>
            <person name="Stingl U."/>
        </authorList>
    </citation>
    <scope>NUCLEOTIDE SEQUENCE [LARGE SCALE GENOMIC DNA]</scope>
    <source>
        <strain evidence="2">SCGC-AAA259E19</strain>
    </source>
</reference>
<dbReference type="InterPro" id="IPR047654">
    <property type="entry name" value="IS1634_transpos"/>
</dbReference>
<feature type="domain" description="Transposase IS4-like" evidence="1">
    <location>
        <begin position="27"/>
        <end position="298"/>
    </location>
</feature>
<dbReference type="PANTHER" id="PTHR34614">
    <property type="match status" value="1"/>
</dbReference>
<sequence length="361" mass="41967">MGPNLDLVFYDLTSTYFEGEGPDLADFGYSRDGRSDKVQIVLGVVMADGIPIAHEVWPGNTTDRSTLEEAVKDLKRRFDIRNVVFVADRGLISSDNLEELKKEGFDYILATERRKGNLAKKLLMEDVPGEERIRTTEVHSEDDKRYILCLNEERREKDLKRLKEGRDKCDKELWKLRDRFEESQEGRGRPMTEKGALKRAEKIIRGYKRIFDLGFNETLTWGLKKEAWEYERAIAGKFLLATTSDLDPSKTVEKYKELKDVERAFDELKNMLNLRPVYHSTDVEVKGHVFVCILALLLRRLMEKETGESFESVFEELKELKVNVIDLEGEKIFQRNRLTSTREDLLESLKVKRPPKILVNP</sequence>
<gene>
    <name evidence="2" type="ORF">AKJ65_06430</name>
</gene>
<dbReference type="EMBL" id="LHXO01000113">
    <property type="protein sequence ID" value="KXA93323.1"/>
    <property type="molecule type" value="Genomic_DNA"/>
</dbReference>
<dbReference type="GO" id="GO:0003677">
    <property type="term" value="F:DNA binding"/>
    <property type="evidence" value="ECO:0007669"/>
    <property type="project" value="InterPro"/>
</dbReference>
<dbReference type="InterPro" id="IPR002559">
    <property type="entry name" value="Transposase_11"/>
</dbReference>
<name>A0A133UGF6_9EURY</name>
<dbReference type="Pfam" id="PF01609">
    <property type="entry name" value="DDE_Tnp_1"/>
    <property type="match status" value="1"/>
</dbReference>
<dbReference type="NCBIfam" id="NF033559">
    <property type="entry name" value="transpos_IS1634"/>
    <property type="match status" value="1"/>
</dbReference>
<organism evidence="2 3">
    <name type="scientific">candidate division MSBL1 archaeon SCGC-AAA259E19</name>
    <dbReference type="NCBI Taxonomy" id="1698264"/>
    <lineage>
        <taxon>Archaea</taxon>
        <taxon>Methanobacteriati</taxon>
        <taxon>Methanobacteriota</taxon>
        <taxon>candidate division MSBL1</taxon>
    </lineage>
</organism>
<evidence type="ECO:0000313" key="3">
    <source>
        <dbReference type="Proteomes" id="UP000070284"/>
    </source>
</evidence>